<dbReference type="Proteomes" id="UP000239874">
    <property type="component" value="Unassembled WGS sequence"/>
</dbReference>
<accession>A0A2S6AVK4</accession>
<reference evidence="1 2" key="1">
    <citation type="submission" date="2018-02" db="EMBL/GenBank/DDBJ databases">
        <title>8 Nocardia nova and 1 Nocardia cyriacigeorgica strain used for evolution to TMP-SMX.</title>
        <authorList>
            <person name="Mehta H."/>
            <person name="Weng J."/>
            <person name="Shamoo Y."/>
        </authorList>
    </citation>
    <scope>NUCLEOTIDE SEQUENCE [LARGE SCALE GENOMIC DNA]</scope>
    <source>
        <strain evidence="1 2">MDA3139</strain>
    </source>
</reference>
<name>A0A2S6AVK4_9NOCA</name>
<protein>
    <submittedName>
        <fullName evidence="1">Uncharacterized protein</fullName>
    </submittedName>
</protein>
<dbReference type="AlphaFoldDB" id="A0A2S6AVK4"/>
<proteinExistence type="predicted"/>
<dbReference type="EMBL" id="PSZC01000002">
    <property type="protein sequence ID" value="PPJ39261.1"/>
    <property type="molecule type" value="Genomic_DNA"/>
</dbReference>
<comment type="caution">
    <text evidence="1">The sequence shown here is derived from an EMBL/GenBank/DDBJ whole genome shotgun (WGS) entry which is preliminary data.</text>
</comment>
<evidence type="ECO:0000313" key="2">
    <source>
        <dbReference type="Proteomes" id="UP000239874"/>
    </source>
</evidence>
<evidence type="ECO:0000313" key="1">
    <source>
        <dbReference type="EMBL" id="PPJ39261.1"/>
    </source>
</evidence>
<organism evidence="1 2">
    <name type="scientific">Nocardia nova</name>
    <dbReference type="NCBI Taxonomy" id="37330"/>
    <lineage>
        <taxon>Bacteria</taxon>
        <taxon>Bacillati</taxon>
        <taxon>Actinomycetota</taxon>
        <taxon>Actinomycetes</taxon>
        <taxon>Mycobacteriales</taxon>
        <taxon>Nocardiaceae</taxon>
        <taxon>Nocardia</taxon>
    </lineage>
</organism>
<sequence>MLLIACQDLAERVRQMILHSPRPVFLYHVTLAFEALFAAFERGEHPRPDSLAMQLCLHVAIDHARGLACSHGEKYVEQLPMSSYDYDFHSLYDTLLPDDGHEHLVELARMVGAPDEPLDFIALGDLLTGNALGTFFEPFELGDRVA</sequence>
<gene>
    <name evidence="1" type="ORF">C5E45_03505</name>
</gene>